<organism evidence="1 2">
    <name type="scientific">Lepraria finkii</name>
    <dbReference type="NCBI Taxonomy" id="1340010"/>
    <lineage>
        <taxon>Eukaryota</taxon>
        <taxon>Fungi</taxon>
        <taxon>Dikarya</taxon>
        <taxon>Ascomycota</taxon>
        <taxon>Pezizomycotina</taxon>
        <taxon>Lecanoromycetes</taxon>
        <taxon>OSLEUM clade</taxon>
        <taxon>Lecanoromycetidae</taxon>
        <taxon>Lecanorales</taxon>
        <taxon>Lecanorineae</taxon>
        <taxon>Stereocaulaceae</taxon>
        <taxon>Lepraria</taxon>
    </lineage>
</organism>
<protein>
    <submittedName>
        <fullName evidence="1">Uncharacterized protein</fullName>
    </submittedName>
</protein>
<reference evidence="1 2" key="1">
    <citation type="submission" date="2024-09" db="EMBL/GenBank/DDBJ databases">
        <title>Rethinking Asexuality: The Enigmatic Case of Functional Sexual Genes in Lepraria (Stereocaulaceae).</title>
        <authorList>
            <person name="Doellman M."/>
            <person name="Sun Y."/>
            <person name="Barcenas-Pena A."/>
            <person name="Lumbsch H.T."/>
            <person name="Grewe F."/>
        </authorList>
    </citation>
    <scope>NUCLEOTIDE SEQUENCE [LARGE SCALE GENOMIC DNA]</scope>
    <source>
        <strain evidence="1 2">Grewe 0041</strain>
    </source>
</reference>
<evidence type="ECO:0000313" key="1">
    <source>
        <dbReference type="EMBL" id="KAL2057379.1"/>
    </source>
</evidence>
<sequence>MHFTDATFTPGLISNQGIVPAASSNLAGVWDRCSDQRSTALNVVYEGGNGQIQHGNLTKGGWQWTALAAAPIGGTGLALDVRYLTNGARDIMLYYQLPGANLVPALYN</sequence>
<comment type="caution">
    <text evidence="1">The sequence shown here is derived from an EMBL/GenBank/DDBJ whole genome shotgun (WGS) entry which is preliminary data.</text>
</comment>
<proteinExistence type="predicted"/>
<evidence type="ECO:0000313" key="2">
    <source>
        <dbReference type="Proteomes" id="UP001590951"/>
    </source>
</evidence>
<gene>
    <name evidence="1" type="ORF">ABVK25_002432</name>
</gene>
<dbReference type="Proteomes" id="UP001590951">
    <property type="component" value="Unassembled WGS sequence"/>
</dbReference>
<dbReference type="Gene3D" id="2.120.10.70">
    <property type="entry name" value="Fucose-specific lectin"/>
    <property type="match status" value="1"/>
</dbReference>
<keyword evidence="2" id="KW-1185">Reference proteome</keyword>
<dbReference type="EMBL" id="JBHFEH010000005">
    <property type="protein sequence ID" value="KAL2057379.1"/>
    <property type="molecule type" value="Genomic_DNA"/>
</dbReference>
<name>A0ABR4BKV4_9LECA</name>
<accession>A0ABR4BKV4</accession>